<proteinExistence type="predicted"/>
<dbReference type="STRING" id="500633.CLOHIR_00578"/>
<dbReference type="EMBL" id="ABWP01000022">
    <property type="protein sequence ID" value="EEA85764.1"/>
    <property type="molecule type" value="Genomic_DNA"/>
</dbReference>
<feature type="transmembrane region" description="Helical" evidence="1">
    <location>
        <begin position="238"/>
        <end position="257"/>
    </location>
</feature>
<keyword evidence="1" id="KW-0472">Membrane</keyword>
<keyword evidence="3" id="KW-1185">Reference proteome</keyword>
<dbReference type="AlphaFoldDB" id="B6FXH9"/>
<feature type="transmembrane region" description="Helical" evidence="1">
    <location>
        <begin position="74"/>
        <end position="94"/>
    </location>
</feature>
<organism evidence="2 3">
    <name type="scientific">Peptacetobacter hiranonis (strain DSM 13275 / JCM 10541 / KCTC 15199 / TO-931)</name>
    <name type="common">Clostridium hiranonis</name>
    <dbReference type="NCBI Taxonomy" id="500633"/>
    <lineage>
        <taxon>Bacteria</taxon>
        <taxon>Bacillati</taxon>
        <taxon>Bacillota</taxon>
        <taxon>Clostridia</taxon>
        <taxon>Peptostreptococcales</taxon>
        <taxon>Peptostreptococcaceae</taxon>
        <taxon>Peptacetobacter</taxon>
    </lineage>
</organism>
<gene>
    <name evidence="2" type="ORF">CLOHIR_00578</name>
</gene>
<reference evidence="2 3" key="1">
    <citation type="submission" date="2008-09" db="EMBL/GenBank/DDBJ databases">
        <authorList>
            <person name="Fulton L."/>
            <person name="Clifton S."/>
            <person name="Fulton B."/>
            <person name="Xu J."/>
            <person name="Minx P."/>
            <person name="Pepin K.H."/>
            <person name="Johnson M."/>
            <person name="Thiruvilangam P."/>
            <person name="Bhonagiri V."/>
            <person name="Nash W.E."/>
            <person name="Mardis E.R."/>
            <person name="Wilson R.K."/>
        </authorList>
    </citation>
    <scope>NUCLEOTIDE SEQUENCE [LARGE SCALE GENOMIC DNA]</scope>
    <source>
        <strain evidence="2 3">DSM 13275</strain>
    </source>
</reference>
<sequence length="262" mass="29833">MDIMSNNILYLFGNELRKSKHDYMIVAVVQSLIWIASYIVSIVKYNKLYVDVSTAGLDLGTGTTVVTILDMQRFGITILAVSVVYAAFIWMREYTSGHKSIYTIMMLPQERHHIFIVKFLNAVTMFYMNLILFIAITILVCLVAPFVMNGGVFMNPFTAMMHSSLATAIYMPMTFRNFLVTDVLIVAANTSLIALAFLINRFCMYKSGFAKFISVVVSISLFVFMLFMSFILVYETEVIYMAVISIVVGYFASKYILQRLEF</sequence>
<evidence type="ECO:0000313" key="3">
    <source>
        <dbReference type="Proteomes" id="UP000003178"/>
    </source>
</evidence>
<feature type="transmembrane region" description="Helical" evidence="1">
    <location>
        <begin position="115"/>
        <end position="148"/>
    </location>
</feature>
<accession>B6FXH9</accession>
<evidence type="ECO:0000256" key="1">
    <source>
        <dbReference type="SAM" id="Phobius"/>
    </source>
</evidence>
<keyword evidence="1" id="KW-0812">Transmembrane</keyword>
<evidence type="ECO:0000313" key="2">
    <source>
        <dbReference type="EMBL" id="EEA85764.1"/>
    </source>
</evidence>
<comment type="caution">
    <text evidence="2">The sequence shown here is derived from an EMBL/GenBank/DDBJ whole genome shotgun (WGS) entry which is preliminary data.</text>
</comment>
<dbReference type="Proteomes" id="UP000003178">
    <property type="component" value="Unassembled WGS sequence"/>
</dbReference>
<feature type="transmembrane region" description="Helical" evidence="1">
    <location>
        <begin position="212"/>
        <end position="232"/>
    </location>
</feature>
<feature type="transmembrane region" description="Helical" evidence="1">
    <location>
        <begin position="178"/>
        <end position="200"/>
    </location>
</feature>
<dbReference type="HOGENOM" id="CLU_1060519_0_0_9"/>
<reference evidence="2 3" key="2">
    <citation type="submission" date="2008-10" db="EMBL/GenBank/DDBJ databases">
        <title>Draft genome sequence of Clostridium hiranonis (DSM 13275).</title>
        <authorList>
            <person name="Sudarsanam P."/>
            <person name="Ley R."/>
            <person name="Guruge J."/>
            <person name="Turnbaugh P.J."/>
            <person name="Mahowald M."/>
            <person name="Liep D."/>
            <person name="Gordon J."/>
        </authorList>
    </citation>
    <scope>NUCLEOTIDE SEQUENCE [LARGE SCALE GENOMIC DNA]</scope>
    <source>
        <strain evidence="2 3">DSM 13275</strain>
    </source>
</reference>
<name>B6FXH9_PEPHT</name>
<keyword evidence="1" id="KW-1133">Transmembrane helix</keyword>
<feature type="transmembrane region" description="Helical" evidence="1">
    <location>
        <begin position="21"/>
        <end position="43"/>
    </location>
</feature>
<protein>
    <submittedName>
        <fullName evidence="2">Uncharacterized protein</fullName>
    </submittedName>
</protein>